<reference evidence="4" key="1">
    <citation type="journal article" date="2019" name="Beilstein J. Org. Chem.">
        <title>Nanangenines: drimane sesquiterpenoids as the dominant metabolite cohort of a novel Australian fungus, Aspergillus nanangensis.</title>
        <authorList>
            <person name="Lacey H.J."/>
            <person name="Gilchrist C.L.M."/>
            <person name="Crombie A."/>
            <person name="Kalaitzis J.A."/>
            <person name="Vuong D."/>
            <person name="Rutledge P.J."/>
            <person name="Turner P."/>
            <person name="Pitt J.I."/>
            <person name="Lacey E."/>
            <person name="Chooi Y.H."/>
            <person name="Piggott A.M."/>
        </authorList>
    </citation>
    <scope>NUCLEOTIDE SEQUENCE</scope>
    <source>
        <strain evidence="4">MST-FP2251</strain>
    </source>
</reference>
<evidence type="ECO:0000256" key="1">
    <source>
        <dbReference type="ARBA" id="ARBA00006484"/>
    </source>
</evidence>
<dbReference type="PRINTS" id="PR00080">
    <property type="entry name" value="SDRFAMILY"/>
</dbReference>
<dbReference type="SUPFAM" id="SSF51735">
    <property type="entry name" value="NAD(P)-binding Rossmann-fold domains"/>
    <property type="match status" value="1"/>
</dbReference>
<dbReference type="GO" id="GO:0044550">
    <property type="term" value="P:secondary metabolite biosynthetic process"/>
    <property type="evidence" value="ECO:0007669"/>
    <property type="project" value="UniProtKB-ARBA"/>
</dbReference>
<gene>
    <name evidence="4" type="ORF">FE257_008064</name>
</gene>
<name>A0AAD4CMI8_ASPNN</name>
<dbReference type="AlphaFoldDB" id="A0AAD4CMI8"/>
<dbReference type="PANTHER" id="PTHR24321:SF8">
    <property type="entry name" value="ESTRADIOL 17-BETA-DEHYDROGENASE 8-RELATED"/>
    <property type="match status" value="1"/>
</dbReference>
<dbReference type="CDD" id="cd05233">
    <property type="entry name" value="SDR_c"/>
    <property type="match status" value="1"/>
</dbReference>
<evidence type="ECO:0000313" key="4">
    <source>
        <dbReference type="EMBL" id="KAF9889087.1"/>
    </source>
</evidence>
<dbReference type="EMBL" id="VCAU01000040">
    <property type="protein sequence ID" value="KAF9889087.1"/>
    <property type="molecule type" value="Genomic_DNA"/>
</dbReference>
<reference evidence="4" key="2">
    <citation type="submission" date="2020-02" db="EMBL/GenBank/DDBJ databases">
        <authorList>
            <person name="Gilchrist C.L.M."/>
            <person name="Chooi Y.-H."/>
        </authorList>
    </citation>
    <scope>NUCLEOTIDE SEQUENCE</scope>
    <source>
        <strain evidence="4">MST-FP2251</strain>
    </source>
</reference>
<dbReference type="PANTHER" id="PTHR24321">
    <property type="entry name" value="DEHYDROGENASES, SHORT CHAIN"/>
    <property type="match status" value="1"/>
</dbReference>
<dbReference type="GO" id="GO:0016491">
    <property type="term" value="F:oxidoreductase activity"/>
    <property type="evidence" value="ECO:0007669"/>
    <property type="project" value="UniProtKB-KW"/>
</dbReference>
<dbReference type="PROSITE" id="PS00061">
    <property type="entry name" value="ADH_SHORT"/>
    <property type="match status" value="1"/>
</dbReference>
<protein>
    <submittedName>
        <fullName evidence="4">Uncharacterized protein</fullName>
    </submittedName>
</protein>
<keyword evidence="3" id="KW-0560">Oxidoreductase</keyword>
<evidence type="ECO:0000256" key="2">
    <source>
        <dbReference type="ARBA" id="ARBA00022857"/>
    </source>
</evidence>
<organism evidence="4 5">
    <name type="scientific">Aspergillus nanangensis</name>
    <dbReference type="NCBI Taxonomy" id="2582783"/>
    <lineage>
        <taxon>Eukaryota</taxon>
        <taxon>Fungi</taxon>
        <taxon>Dikarya</taxon>
        <taxon>Ascomycota</taxon>
        <taxon>Pezizomycotina</taxon>
        <taxon>Eurotiomycetes</taxon>
        <taxon>Eurotiomycetidae</taxon>
        <taxon>Eurotiales</taxon>
        <taxon>Aspergillaceae</taxon>
        <taxon>Aspergillus</taxon>
        <taxon>Aspergillus subgen. Circumdati</taxon>
    </lineage>
</organism>
<dbReference type="InterPro" id="IPR036291">
    <property type="entry name" value="NAD(P)-bd_dom_sf"/>
</dbReference>
<sequence length="251" mass="25920">MTSLNGKVICITGSASGMGLELARLAGRQGARLALADISQGPLDKLVRELQDNGVDVIGTVLDVSSSAQVNNWVESTVKHYGRLDGAANLAGVVGRNHIIGQLEELPDAEWNFILGVNLTGIMYCVRAQLRVMQRGAAIVNAASVAGAVGQPNMCAYAVSKHGVVGLTRSVAKEVGPRGIRVNCIGLGGVDTPMLQTVHGEEGAGLGPLSNVPMQRAGTPEELAKAFAFLLGDDSSYVSGAHLLVDGGLLA</sequence>
<comment type="caution">
    <text evidence="4">The sequence shown here is derived from an EMBL/GenBank/DDBJ whole genome shotgun (WGS) entry which is preliminary data.</text>
</comment>
<dbReference type="Gene3D" id="3.40.50.720">
    <property type="entry name" value="NAD(P)-binding Rossmann-like Domain"/>
    <property type="match status" value="1"/>
</dbReference>
<dbReference type="InterPro" id="IPR020904">
    <property type="entry name" value="Sc_DH/Rdtase_CS"/>
</dbReference>
<dbReference type="PRINTS" id="PR00081">
    <property type="entry name" value="GDHRDH"/>
</dbReference>
<keyword evidence="2" id="KW-0521">NADP</keyword>
<dbReference type="Proteomes" id="UP001194746">
    <property type="component" value="Unassembled WGS sequence"/>
</dbReference>
<evidence type="ECO:0000256" key="3">
    <source>
        <dbReference type="ARBA" id="ARBA00023002"/>
    </source>
</evidence>
<dbReference type="InterPro" id="IPR002347">
    <property type="entry name" value="SDR_fam"/>
</dbReference>
<accession>A0AAD4CMI8</accession>
<dbReference type="FunFam" id="3.40.50.720:FF:000084">
    <property type="entry name" value="Short-chain dehydrogenase reductase"/>
    <property type="match status" value="1"/>
</dbReference>
<evidence type="ECO:0000313" key="5">
    <source>
        <dbReference type="Proteomes" id="UP001194746"/>
    </source>
</evidence>
<proteinExistence type="inferred from homology"/>
<comment type="similarity">
    <text evidence="1">Belongs to the short-chain dehydrogenases/reductases (SDR) family.</text>
</comment>
<dbReference type="Pfam" id="PF13561">
    <property type="entry name" value="adh_short_C2"/>
    <property type="match status" value="1"/>
</dbReference>
<keyword evidence="5" id="KW-1185">Reference proteome</keyword>